<dbReference type="Gene3D" id="3.60.21.10">
    <property type="match status" value="1"/>
</dbReference>
<evidence type="ECO:0000259" key="1">
    <source>
        <dbReference type="Pfam" id="PF00149"/>
    </source>
</evidence>
<accession>A0AAE4PZ45</accession>
<sequence>MKLLHVSDLHFNQVQMLWVTDNASEADVVCLTGDFIDSRYNCPTPIDEQVAVISCWLKQFNRPIFVCSGNHDQLGDELNSTWLREIEGIYADQAIASINGVIFGSASYGTSDFTPFSQCNVLLHHEPPSGLSVAKQSGRDFGSRDLTTAIKSGTLSLAWLLTGHVHQPEKCASKFRGCSISNPGANSKSEVPNHHWIRI</sequence>
<evidence type="ECO:0000313" key="3">
    <source>
        <dbReference type="Proteomes" id="UP001187859"/>
    </source>
</evidence>
<dbReference type="EMBL" id="JASGOQ010000001">
    <property type="protein sequence ID" value="MDV5390928.1"/>
    <property type="molecule type" value="Genomic_DNA"/>
</dbReference>
<dbReference type="InterPro" id="IPR051158">
    <property type="entry name" value="Metallophosphoesterase_sf"/>
</dbReference>
<dbReference type="InterPro" id="IPR004843">
    <property type="entry name" value="Calcineurin-like_PHP"/>
</dbReference>
<protein>
    <submittedName>
        <fullName evidence="2">Metallophosphoesterase</fullName>
    </submittedName>
</protein>
<name>A0AAE4PZ45_9GAMM</name>
<dbReference type="SUPFAM" id="SSF56300">
    <property type="entry name" value="Metallo-dependent phosphatases"/>
    <property type="match status" value="1"/>
</dbReference>
<dbReference type="PANTHER" id="PTHR31302:SF0">
    <property type="entry name" value="TRANSMEMBRANE PROTEIN WITH METALLOPHOSPHOESTERASE DOMAIN"/>
    <property type="match status" value="1"/>
</dbReference>
<dbReference type="PANTHER" id="PTHR31302">
    <property type="entry name" value="TRANSMEMBRANE PROTEIN WITH METALLOPHOSPHOESTERASE DOMAIN-RELATED"/>
    <property type="match status" value="1"/>
</dbReference>
<organism evidence="2 3">
    <name type="scientific">Shewanella xiamenensis</name>
    <dbReference type="NCBI Taxonomy" id="332186"/>
    <lineage>
        <taxon>Bacteria</taxon>
        <taxon>Pseudomonadati</taxon>
        <taxon>Pseudomonadota</taxon>
        <taxon>Gammaproteobacteria</taxon>
        <taxon>Alteromonadales</taxon>
        <taxon>Shewanellaceae</taxon>
        <taxon>Shewanella</taxon>
    </lineage>
</organism>
<dbReference type="GO" id="GO:0016787">
    <property type="term" value="F:hydrolase activity"/>
    <property type="evidence" value="ECO:0007669"/>
    <property type="project" value="InterPro"/>
</dbReference>
<dbReference type="Proteomes" id="UP001187859">
    <property type="component" value="Unassembled WGS sequence"/>
</dbReference>
<dbReference type="InterPro" id="IPR029052">
    <property type="entry name" value="Metallo-depent_PP-like"/>
</dbReference>
<dbReference type="RefSeq" id="WP_317519881.1">
    <property type="nucleotide sequence ID" value="NZ_JASGOQ010000001.1"/>
</dbReference>
<proteinExistence type="predicted"/>
<comment type="caution">
    <text evidence="2">The sequence shown here is derived from an EMBL/GenBank/DDBJ whole genome shotgun (WGS) entry which is preliminary data.</text>
</comment>
<dbReference type="Pfam" id="PF00149">
    <property type="entry name" value="Metallophos"/>
    <property type="match status" value="1"/>
</dbReference>
<evidence type="ECO:0000313" key="2">
    <source>
        <dbReference type="EMBL" id="MDV5390928.1"/>
    </source>
</evidence>
<reference evidence="2" key="1">
    <citation type="submission" date="2023-05" db="EMBL/GenBank/DDBJ databases">
        <title>Colonisation of extended spectrum b-lactamase- and carbapenemase-producing bacteria on hospital surfaces from low- and middle-income countries.</title>
        <authorList>
            <person name="Nieto-Rosado M."/>
            <person name="Sands K."/>
            <person name="Iregbu K."/>
            <person name="Zahra R."/>
            <person name="Mazarati J.B."/>
            <person name="Mehtar S."/>
            <person name="Barnards-Group B."/>
            <person name="Walsh T.R."/>
        </authorList>
    </citation>
    <scope>NUCLEOTIDE SEQUENCE</scope>
    <source>
        <strain evidence="2">PP-E493</strain>
    </source>
</reference>
<gene>
    <name evidence="2" type="ORF">QM089_11865</name>
</gene>
<dbReference type="AlphaFoldDB" id="A0AAE4PZ45"/>
<feature type="domain" description="Calcineurin-like phosphoesterase" evidence="1">
    <location>
        <begin position="1"/>
        <end position="168"/>
    </location>
</feature>